<dbReference type="Proteomes" id="UP001521785">
    <property type="component" value="Unassembled WGS sequence"/>
</dbReference>
<gene>
    <name evidence="2" type="ORF">SLS60_007401</name>
</gene>
<reference evidence="2 3" key="1">
    <citation type="submission" date="2024-02" db="EMBL/GenBank/DDBJ databases">
        <title>De novo assembly and annotation of 12 fungi associated with fruit tree decline syndrome in Ontario, Canada.</title>
        <authorList>
            <person name="Sulman M."/>
            <person name="Ellouze W."/>
            <person name="Ilyukhin E."/>
        </authorList>
    </citation>
    <scope>NUCLEOTIDE SEQUENCE [LARGE SCALE GENOMIC DNA]</scope>
    <source>
        <strain evidence="2 3">M42-189</strain>
    </source>
</reference>
<evidence type="ECO:0000256" key="1">
    <source>
        <dbReference type="SAM" id="MobiDB-lite"/>
    </source>
</evidence>
<dbReference type="PANTHER" id="PTHR38703">
    <property type="entry name" value="CHROMOSOME 8, WHOLE GENOME SHOTGUN SEQUENCE"/>
    <property type="match status" value="1"/>
</dbReference>
<protein>
    <submittedName>
        <fullName evidence="2">Uncharacterized protein</fullName>
    </submittedName>
</protein>
<keyword evidence="3" id="KW-1185">Reference proteome</keyword>
<evidence type="ECO:0000313" key="2">
    <source>
        <dbReference type="EMBL" id="KAL1599598.1"/>
    </source>
</evidence>
<sequence>MDLREILSGGPDDYGMKSALDGVVDLRDTEDADKETRWASAVTHEVVKPHEHEIVEERIYRDIHNHEVYHYIQPVYETEILPARHWVYNANNELVEVSADELPECTGAKQRWAIVRGDPENPSSHIVRSAPQAREPRILSDKTYITPEGFERRETTILHPPELEDLSDYSGPVVPIEFLHHPEHAPERELRAEQRLHHLPNDRKFTMDELADALPVARTGSSSSSSGQPTGSSASSPMSKQLSIPRKPVPTVS</sequence>
<comment type="caution">
    <text evidence="2">The sequence shown here is derived from an EMBL/GenBank/DDBJ whole genome shotgun (WGS) entry which is preliminary data.</text>
</comment>
<organism evidence="2 3">
    <name type="scientific">Paraconiothyrium brasiliense</name>
    <dbReference type="NCBI Taxonomy" id="300254"/>
    <lineage>
        <taxon>Eukaryota</taxon>
        <taxon>Fungi</taxon>
        <taxon>Dikarya</taxon>
        <taxon>Ascomycota</taxon>
        <taxon>Pezizomycotina</taxon>
        <taxon>Dothideomycetes</taxon>
        <taxon>Pleosporomycetidae</taxon>
        <taxon>Pleosporales</taxon>
        <taxon>Massarineae</taxon>
        <taxon>Didymosphaeriaceae</taxon>
        <taxon>Paraconiothyrium</taxon>
    </lineage>
</organism>
<evidence type="ECO:0000313" key="3">
    <source>
        <dbReference type="Proteomes" id="UP001521785"/>
    </source>
</evidence>
<dbReference type="EMBL" id="JAKJXO020000010">
    <property type="protein sequence ID" value="KAL1599598.1"/>
    <property type="molecule type" value="Genomic_DNA"/>
</dbReference>
<name>A0ABR3R5Q9_9PLEO</name>
<dbReference type="PANTHER" id="PTHR38703:SF1">
    <property type="entry name" value="ALLERGEN"/>
    <property type="match status" value="1"/>
</dbReference>
<proteinExistence type="predicted"/>
<accession>A0ABR3R5Q9</accession>
<feature type="compositionally biased region" description="Low complexity" evidence="1">
    <location>
        <begin position="220"/>
        <end position="236"/>
    </location>
</feature>
<feature type="region of interest" description="Disordered" evidence="1">
    <location>
        <begin position="210"/>
        <end position="253"/>
    </location>
</feature>